<proteinExistence type="predicted"/>
<protein>
    <submittedName>
        <fullName evidence="1">Uncharacterized protein DUF4837</fullName>
    </submittedName>
</protein>
<gene>
    <name evidence="1" type="ORF">BC670_1581</name>
</gene>
<dbReference type="Pfam" id="PF16125">
    <property type="entry name" value="DUF4837"/>
    <property type="match status" value="1"/>
</dbReference>
<accession>A0A543G3M4</accession>
<dbReference type="Proteomes" id="UP000320773">
    <property type="component" value="Unassembled WGS sequence"/>
</dbReference>
<comment type="caution">
    <text evidence="1">The sequence shown here is derived from an EMBL/GenBank/DDBJ whole genome shotgun (WGS) entry which is preliminary data.</text>
</comment>
<reference evidence="1 2" key="1">
    <citation type="submission" date="2019-06" db="EMBL/GenBank/DDBJ databases">
        <title>Genomic Encyclopedia of Archaeal and Bacterial Type Strains, Phase II (KMG-II): from individual species to whole genera.</title>
        <authorList>
            <person name="Goeker M."/>
        </authorList>
    </citation>
    <scope>NUCLEOTIDE SEQUENCE [LARGE SCALE GENOMIC DNA]</scope>
    <source>
        <strain evidence="1 2">DSM 24789</strain>
    </source>
</reference>
<organism evidence="1 2">
    <name type="scientific">Flavobacterium branchiophilum</name>
    <dbReference type="NCBI Taxonomy" id="55197"/>
    <lineage>
        <taxon>Bacteria</taxon>
        <taxon>Pseudomonadati</taxon>
        <taxon>Bacteroidota</taxon>
        <taxon>Flavobacteriia</taxon>
        <taxon>Flavobacteriales</taxon>
        <taxon>Flavobacteriaceae</taxon>
        <taxon>Flavobacterium</taxon>
    </lineage>
</organism>
<dbReference type="AlphaFoldDB" id="A0A543G3M4"/>
<dbReference type="InterPro" id="IPR032286">
    <property type="entry name" value="DUF4837"/>
</dbReference>
<sequence>MIHNIQLITKKSGLLTVFFGSFFWMSCHFKKEETQQVTSDKINNVSIIIDDQLWDGEIGDTLRNKFASPVLGLPQEEPLFTINQYPLKLLEGYMTNSRNIMVIKKESKSKFSHQINEYAQPQNVFHISGNSVKEIIDTIEKNSNIIIGKLKKTEINELQKRNKNNVLRTKKIADKFHITLEIPKNFSIVRRKAKFMWFKNEILGGSISIVIYELPFKNFTQNEVIRIRDSIGSLYIHGNEMGTEMKTEDSYSPYSTWIQMAHKRAYETRGTWIMKNDFMSGPFLNYFILDHKNKRIMVLEGFCYAPSKPKRDLMLELEAIIKTIQFKK</sequence>
<evidence type="ECO:0000313" key="2">
    <source>
        <dbReference type="Proteomes" id="UP000320773"/>
    </source>
</evidence>
<evidence type="ECO:0000313" key="1">
    <source>
        <dbReference type="EMBL" id="TQM40678.1"/>
    </source>
</evidence>
<dbReference type="RefSeq" id="WP_243389448.1">
    <property type="nucleotide sequence ID" value="NZ_VFPJ01000001.1"/>
</dbReference>
<name>A0A543G3M4_9FLAO</name>
<dbReference type="EMBL" id="VFPJ01000001">
    <property type="protein sequence ID" value="TQM40678.1"/>
    <property type="molecule type" value="Genomic_DNA"/>
</dbReference>